<keyword evidence="2" id="KW-1185">Reference proteome</keyword>
<proteinExistence type="predicted"/>
<name>A0ACB7YJ22_9ERIC</name>
<sequence>MGVQVYFLGDYFQTDVWLAAVESICSDLFSSRRFPVTILSSAFDISHGVVVFGQQKPETCILGVITNLHHHRKNKIISLTPEPSDQLPSSAYTHHGPSISPLHSPSPSASRWSAPAHAPSPTTISSEFGMPISAPTVSPLSSSIIKKATPPPSPLMALPPPPPNEGTMHITVMHESVESHLHGLQVEREDRCFVTFCEDEGYVVRELVNILSFDS</sequence>
<evidence type="ECO:0000313" key="1">
    <source>
        <dbReference type="EMBL" id="KAH7853490.1"/>
    </source>
</evidence>
<accession>A0ACB7YJ22</accession>
<organism evidence="1 2">
    <name type="scientific">Vaccinium darrowii</name>
    <dbReference type="NCBI Taxonomy" id="229202"/>
    <lineage>
        <taxon>Eukaryota</taxon>
        <taxon>Viridiplantae</taxon>
        <taxon>Streptophyta</taxon>
        <taxon>Embryophyta</taxon>
        <taxon>Tracheophyta</taxon>
        <taxon>Spermatophyta</taxon>
        <taxon>Magnoliopsida</taxon>
        <taxon>eudicotyledons</taxon>
        <taxon>Gunneridae</taxon>
        <taxon>Pentapetalae</taxon>
        <taxon>asterids</taxon>
        <taxon>Ericales</taxon>
        <taxon>Ericaceae</taxon>
        <taxon>Vaccinioideae</taxon>
        <taxon>Vaccinieae</taxon>
        <taxon>Vaccinium</taxon>
    </lineage>
</organism>
<evidence type="ECO:0000313" key="2">
    <source>
        <dbReference type="Proteomes" id="UP000828048"/>
    </source>
</evidence>
<reference evidence="1 2" key="1">
    <citation type="journal article" date="2021" name="Hortic Res">
        <title>High-quality reference genome and annotation aids understanding of berry development for evergreen blueberry (Vaccinium darrowii).</title>
        <authorList>
            <person name="Yu J."/>
            <person name="Hulse-Kemp A.M."/>
            <person name="Babiker E."/>
            <person name="Staton M."/>
        </authorList>
    </citation>
    <scope>NUCLEOTIDE SEQUENCE [LARGE SCALE GENOMIC DNA]</scope>
    <source>
        <strain evidence="2">cv. NJ 8807/NJ 8810</strain>
        <tissue evidence="1">Young leaf</tissue>
    </source>
</reference>
<dbReference type="Proteomes" id="UP000828048">
    <property type="component" value="Chromosome 11"/>
</dbReference>
<gene>
    <name evidence="1" type="ORF">Vadar_003052</name>
</gene>
<protein>
    <submittedName>
        <fullName evidence="1">Uncharacterized protein</fullName>
    </submittedName>
</protein>
<comment type="caution">
    <text evidence="1">The sequence shown here is derived from an EMBL/GenBank/DDBJ whole genome shotgun (WGS) entry which is preliminary data.</text>
</comment>
<dbReference type="EMBL" id="CM037161">
    <property type="protein sequence ID" value="KAH7853490.1"/>
    <property type="molecule type" value="Genomic_DNA"/>
</dbReference>